<feature type="binding site" evidence="5">
    <location>
        <position position="96"/>
    </location>
    <ligand>
        <name>S-adenosyl-L-methionine</name>
        <dbReference type="ChEBI" id="CHEBI:59789"/>
    </ligand>
</feature>
<name>A0A449AZW6_9BACT</name>
<dbReference type="Gene3D" id="3.40.1280.10">
    <property type="match status" value="1"/>
</dbReference>
<feature type="binding site" evidence="5">
    <location>
        <begin position="112"/>
        <end position="117"/>
    </location>
    <ligand>
        <name>S-adenosyl-L-methionine</name>
        <dbReference type="ChEBI" id="CHEBI:59789"/>
    </ligand>
</feature>
<evidence type="ECO:0000256" key="3">
    <source>
        <dbReference type="ARBA" id="ARBA00022691"/>
    </source>
</evidence>
<comment type="function">
    <text evidence="5">Specifically methylates the pseudouridine at position 1915 (m3Psi1915) in 23S rRNA.</text>
</comment>
<dbReference type="Pfam" id="PF02590">
    <property type="entry name" value="SPOUT_MTase"/>
    <property type="match status" value="1"/>
</dbReference>
<dbReference type="InterPro" id="IPR003742">
    <property type="entry name" value="RlmH-like"/>
</dbReference>
<dbReference type="EMBL" id="LR215032">
    <property type="protein sequence ID" value="VEU73053.1"/>
    <property type="molecule type" value="Genomic_DNA"/>
</dbReference>
<sequence>MKINLIAVGSLSKEYQVLYDDYAKKISFFAKINLIEIKEQKIDNINLKIKKETEMILAKIPKNSQVFYLSLRGKQLSSEEFKDIYVDVDNITFVIGGSNGVDESFFPNKINFSKMTFPHQLFRIMLIEQIYRGLTIKNNITYHK</sequence>
<evidence type="ECO:0000256" key="5">
    <source>
        <dbReference type="HAMAP-Rule" id="MF_00658"/>
    </source>
</evidence>
<dbReference type="Proteomes" id="UP000289862">
    <property type="component" value="Plasmid 2"/>
</dbReference>
<dbReference type="GO" id="GO:0070038">
    <property type="term" value="F:rRNA (pseudouridine-N3-)-methyltransferase activity"/>
    <property type="evidence" value="ECO:0007669"/>
    <property type="project" value="UniProtKB-UniRule"/>
</dbReference>
<dbReference type="AlphaFoldDB" id="A0A449AZW6"/>
<proteinExistence type="inferred from homology"/>
<geneLocation type="plasmid" evidence="6 7">
    <name>2</name>
</geneLocation>
<keyword evidence="5" id="KW-0963">Cytoplasm</keyword>
<dbReference type="CDD" id="cd18081">
    <property type="entry name" value="RlmH-like"/>
    <property type="match status" value="1"/>
</dbReference>
<keyword evidence="2 5" id="KW-0808">Transferase</keyword>
<organism evidence="6 7">
    <name type="scientific">Mycoplasmopsis gallopavonis</name>
    <dbReference type="NCBI Taxonomy" id="76629"/>
    <lineage>
        <taxon>Bacteria</taxon>
        <taxon>Bacillati</taxon>
        <taxon>Mycoplasmatota</taxon>
        <taxon>Mycoplasmoidales</taxon>
        <taxon>Metamycoplasmataceae</taxon>
        <taxon>Mycoplasmopsis</taxon>
    </lineage>
</organism>
<keyword evidence="3 5" id="KW-0949">S-adenosyl-L-methionine</keyword>
<evidence type="ECO:0000256" key="1">
    <source>
        <dbReference type="ARBA" id="ARBA00022603"/>
    </source>
</evidence>
<comment type="similarity">
    <text evidence="4 5">Belongs to the RNA methyltransferase RlmH family.</text>
</comment>
<comment type="subcellular location">
    <subcellularLocation>
        <location evidence="5">Cytoplasm</location>
    </subcellularLocation>
</comment>
<keyword evidence="6" id="KW-0614">Plasmid</keyword>
<dbReference type="PANTHER" id="PTHR33603:SF1">
    <property type="entry name" value="RIBOSOMAL RNA LARGE SUBUNIT METHYLTRANSFERASE H"/>
    <property type="match status" value="1"/>
</dbReference>
<evidence type="ECO:0000256" key="2">
    <source>
        <dbReference type="ARBA" id="ARBA00022679"/>
    </source>
</evidence>
<accession>A0A449AZW6</accession>
<dbReference type="HAMAP" id="MF_00658">
    <property type="entry name" value="23SrRNA_methyltr_H"/>
    <property type="match status" value="1"/>
</dbReference>
<dbReference type="PANTHER" id="PTHR33603">
    <property type="entry name" value="METHYLTRANSFERASE"/>
    <property type="match status" value="1"/>
</dbReference>
<dbReference type="InterPro" id="IPR029026">
    <property type="entry name" value="tRNA_m1G_MTases_N"/>
</dbReference>
<keyword evidence="1 5" id="KW-0489">Methyltransferase</keyword>
<dbReference type="SUPFAM" id="SSF75217">
    <property type="entry name" value="alpha/beta knot"/>
    <property type="match status" value="1"/>
</dbReference>
<keyword evidence="7" id="KW-1185">Reference proteome</keyword>
<comment type="catalytic activity">
    <reaction evidence="5">
        <text>pseudouridine(1915) in 23S rRNA + S-adenosyl-L-methionine = N(3)-methylpseudouridine(1915) in 23S rRNA + S-adenosyl-L-homocysteine + H(+)</text>
        <dbReference type="Rhea" id="RHEA:42752"/>
        <dbReference type="Rhea" id="RHEA-COMP:10221"/>
        <dbReference type="Rhea" id="RHEA-COMP:10222"/>
        <dbReference type="ChEBI" id="CHEBI:15378"/>
        <dbReference type="ChEBI" id="CHEBI:57856"/>
        <dbReference type="ChEBI" id="CHEBI:59789"/>
        <dbReference type="ChEBI" id="CHEBI:65314"/>
        <dbReference type="ChEBI" id="CHEBI:74486"/>
        <dbReference type="EC" id="2.1.1.177"/>
    </reaction>
</comment>
<comment type="subunit">
    <text evidence="5">Homodimer.</text>
</comment>
<dbReference type="PIRSF" id="PIRSF004505">
    <property type="entry name" value="MT_bac"/>
    <property type="match status" value="1"/>
</dbReference>
<protein>
    <recommendedName>
        <fullName evidence="5">Ribosomal RNA large subunit methyltransferase H</fullName>
        <ecNumber evidence="5">2.1.1.177</ecNumber>
    </recommendedName>
    <alternativeName>
        <fullName evidence="5">23S rRNA (pseudouridine1915-N3)-methyltransferase</fullName>
    </alternativeName>
    <alternativeName>
        <fullName evidence="5">23S rRNA m3Psi1915 methyltransferase</fullName>
    </alternativeName>
    <alternativeName>
        <fullName evidence="5">rRNA (pseudouridine-N3-)-methyltransferase RlmH</fullName>
    </alternativeName>
</protein>
<gene>
    <name evidence="6" type="primary">MCYN0591</name>
    <name evidence="5" type="synonym">rlmH</name>
    <name evidence="6" type="ORF">NCTC10186_00542</name>
</gene>
<evidence type="ECO:0000313" key="7">
    <source>
        <dbReference type="Proteomes" id="UP000289862"/>
    </source>
</evidence>
<reference evidence="6 7" key="1">
    <citation type="submission" date="2019-01" db="EMBL/GenBank/DDBJ databases">
        <authorList>
            <consortium name="Pathogen Informatics"/>
        </authorList>
    </citation>
    <scope>NUCLEOTIDE SEQUENCE [LARGE SCALE GENOMIC DNA]</scope>
    <source>
        <strain evidence="6 7">NCTC10186</strain>
        <plasmid evidence="7">2</plasmid>
    </source>
</reference>
<dbReference type="RefSeq" id="WP_119572063.1">
    <property type="nucleotide sequence ID" value="NZ_LR215032.1"/>
</dbReference>
<dbReference type="GO" id="GO:0005737">
    <property type="term" value="C:cytoplasm"/>
    <property type="evidence" value="ECO:0007669"/>
    <property type="project" value="UniProtKB-SubCell"/>
</dbReference>
<evidence type="ECO:0000256" key="4">
    <source>
        <dbReference type="ARBA" id="ARBA00038303"/>
    </source>
</evidence>
<dbReference type="OrthoDB" id="9806643at2"/>
<keyword evidence="5" id="KW-0698">rRNA processing</keyword>
<dbReference type="EC" id="2.1.1.177" evidence="5"/>
<feature type="binding site" evidence="5">
    <location>
        <position position="69"/>
    </location>
    <ligand>
        <name>S-adenosyl-L-methionine</name>
        <dbReference type="ChEBI" id="CHEBI:59789"/>
    </ligand>
</feature>
<dbReference type="InterPro" id="IPR029028">
    <property type="entry name" value="Alpha/beta_knot_MTases"/>
</dbReference>
<evidence type="ECO:0000313" key="6">
    <source>
        <dbReference type="EMBL" id="VEU73053.1"/>
    </source>
</evidence>
<dbReference type="KEGG" id="mgal:NCTC10186_00542"/>